<dbReference type="GO" id="GO:0009368">
    <property type="term" value="C:endopeptidase Clp complex"/>
    <property type="evidence" value="ECO:0007669"/>
    <property type="project" value="TreeGrafter"/>
</dbReference>
<dbReference type="CDD" id="cd07016">
    <property type="entry name" value="S14_ClpP_1"/>
    <property type="match status" value="1"/>
</dbReference>
<reference evidence="9" key="1">
    <citation type="submission" date="2018-11" db="EMBL/GenBank/DDBJ databases">
        <title>Complete genome sequence of Paenibacillus sp. ML311-T8.</title>
        <authorList>
            <person name="Nam Y.-D."/>
            <person name="Kang J."/>
            <person name="Chung W.-H."/>
            <person name="Park Y.S."/>
        </authorList>
    </citation>
    <scope>NUCLEOTIDE SEQUENCE [LARGE SCALE GENOMIC DNA]</scope>
    <source>
        <strain evidence="9">ML311-T8</strain>
    </source>
</reference>
<dbReference type="PRINTS" id="PR00127">
    <property type="entry name" value="CLPPROTEASEP"/>
</dbReference>
<evidence type="ECO:0000256" key="2">
    <source>
        <dbReference type="ARBA" id="ARBA00022490"/>
    </source>
</evidence>
<evidence type="ECO:0000313" key="9">
    <source>
        <dbReference type="Proteomes" id="UP000426246"/>
    </source>
</evidence>
<protein>
    <recommendedName>
        <fullName evidence="6">ATP-dependent Clp protease proteolytic subunit</fullName>
    </recommendedName>
</protein>
<dbReference type="PANTHER" id="PTHR10381:SF70">
    <property type="entry name" value="ATP-DEPENDENT CLP PROTEASE PROTEOLYTIC SUBUNIT"/>
    <property type="match status" value="1"/>
</dbReference>
<dbReference type="PANTHER" id="PTHR10381">
    <property type="entry name" value="ATP-DEPENDENT CLP PROTEASE PROTEOLYTIC SUBUNIT"/>
    <property type="match status" value="1"/>
</dbReference>
<dbReference type="InterPro" id="IPR001907">
    <property type="entry name" value="ClpP"/>
</dbReference>
<dbReference type="EMBL" id="CP034235">
    <property type="protein sequence ID" value="QGQ95857.1"/>
    <property type="molecule type" value="Genomic_DNA"/>
</dbReference>
<name>A0A6B8RJ22_9BACL</name>
<feature type="region of interest" description="Disordered" evidence="7">
    <location>
        <begin position="238"/>
        <end position="280"/>
    </location>
</feature>
<evidence type="ECO:0000256" key="3">
    <source>
        <dbReference type="ARBA" id="ARBA00022670"/>
    </source>
</evidence>
<feature type="compositionally biased region" description="Basic and acidic residues" evidence="7">
    <location>
        <begin position="265"/>
        <end position="280"/>
    </location>
</feature>
<evidence type="ECO:0000256" key="4">
    <source>
        <dbReference type="ARBA" id="ARBA00022801"/>
    </source>
</evidence>
<dbReference type="GO" id="GO:0006515">
    <property type="term" value="P:protein quality control for misfolded or incompletely synthesized proteins"/>
    <property type="evidence" value="ECO:0007669"/>
    <property type="project" value="TreeGrafter"/>
</dbReference>
<evidence type="ECO:0000256" key="6">
    <source>
        <dbReference type="RuleBase" id="RU003567"/>
    </source>
</evidence>
<evidence type="ECO:0000256" key="5">
    <source>
        <dbReference type="ARBA" id="ARBA00022825"/>
    </source>
</evidence>
<dbReference type="KEGG" id="ppsc:EHS13_13720"/>
<keyword evidence="9" id="KW-1185">Reference proteome</keyword>
<dbReference type="AlphaFoldDB" id="A0A6B8RJ22"/>
<dbReference type="Gene3D" id="3.90.226.10">
    <property type="entry name" value="2-enoyl-CoA Hydratase, Chain A, domain 1"/>
    <property type="match status" value="1"/>
</dbReference>
<dbReference type="GO" id="GO:0051117">
    <property type="term" value="F:ATPase binding"/>
    <property type="evidence" value="ECO:0007669"/>
    <property type="project" value="TreeGrafter"/>
</dbReference>
<proteinExistence type="inferred from homology"/>
<gene>
    <name evidence="8" type="ORF">EHS13_13720</name>
</gene>
<organism evidence="8 9">
    <name type="scientific">Paenibacillus psychroresistens</name>
    <dbReference type="NCBI Taxonomy" id="1778678"/>
    <lineage>
        <taxon>Bacteria</taxon>
        <taxon>Bacillati</taxon>
        <taxon>Bacillota</taxon>
        <taxon>Bacilli</taxon>
        <taxon>Bacillales</taxon>
        <taxon>Paenibacillaceae</taxon>
        <taxon>Paenibacillus</taxon>
    </lineage>
</organism>
<dbReference type="InterPro" id="IPR029045">
    <property type="entry name" value="ClpP/crotonase-like_dom_sf"/>
</dbReference>
<sequence length="404" mass="44655">MKNVCGVKLVYPMKEVKTKMPITTKTFWNLKQTTNNSAELTIYSPIDDEESWWYDSVTPKSLMRELDAAGDVTEIVVRINSGGGSAFAGLTIYELLKNHKASITTRIDGLAASAASIIAMAGDKIVMGTGAMMMVHNPWTMAMGESKDLRHTADVLDQVAKSLISVYQDRTGLDPKDIKKLLDKETWLTADEAVSQGFADEVDRKYMVSASINDGFAVFNGQKFSLKAFAMIPNLPKASEEETETVTKEEETDSNQQQTESETPETVHENTEDESHKEEETVKDLNELQTKHPEIYKAAVQSGVDQERGRIKSLNDLVMPGNEIIIDKAKYETGASAAETAVEILKADNLKRKGMGGKILQDASNSGMNQLDTAAPEEEKTEEDKIKDTSQSLLNFIKKKRGNQ</sequence>
<dbReference type="SUPFAM" id="SSF52096">
    <property type="entry name" value="ClpP/crotonase"/>
    <property type="match status" value="1"/>
</dbReference>
<evidence type="ECO:0000256" key="1">
    <source>
        <dbReference type="ARBA" id="ARBA00007039"/>
    </source>
</evidence>
<keyword evidence="3 8" id="KW-0645">Protease</keyword>
<accession>A0A6B8RJ22</accession>
<dbReference type="GO" id="GO:0004176">
    <property type="term" value="F:ATP-dependent peptidase activity"/>
    <property type="evidence" value="ECO:0007669"/>
    <property type="project" value="InterPro"/>
</dbReference>
<dbReference type="InterPro" id="IPR023562">
    <property type="entry name" value="ClpP/TepA"/>
</dbReference>
<feature type="region of interest" description="Disordered" evidence="7">
    <location>
        <begin position="357"/>
        <end position="391"/>
    </location>
</feature>
<evidence type="ECO:0000313" key="8">
    <source>
        <dbReference type="EMBL" id="QGQ95857.1"/>
    </source>
</evidence>
<keyword evidence="2" id="KW-0963">Cytoplasm</keyword>
<dbReference type="Pfam" id="PF00574">
    <property type="entry name" value="CLP_protease"/>
    <property type="match status" value="1"/>
</dbReference>
<feature type="compositionally biased region" description="Polar residues" evidence="7">
    <location>
        <begin position="362"/>
        <end position="371"/>
    </location>
</feature>
<dbReference type="GO" id="GO:0004252">
    <property type="term" value="F:serine-type endopeptidase activity"/>
    <property type="evidence" value="ECO:0007669"/>
    <property type="project" value="InterPro"/>
</dbReference>
<dbReference type="NCBIfam" id="NF045542">
    <property type="entry name" value="Clp_rel_HeadMat"/>
    <property type="match status" value="1"/>
</dbReference>
<keyword evidence="5" id="KW-0720">Serine protease</keyword>
<keyword evidence="4" id="KW-0378">Hydrolase</keyword>
<dbReference type="Proteomes" id="UP000426246">
    <property type="component" value="Chromosome"/>
</dbReference>
<evidence type="ECO:0000256" key="7">
    <source>
        <dbReference type="SAM" id="MobiDB-lite"/>
    </source>
</evidence>
<comment type="similarity">
    <text evidence="1 6">Belongs to the peptidase S14 family.</text>
</comment>